<reference evidence="3 4" key="1">
    <citation type="submission" date="2015-06" db="EMBL/GenBank/DDBJ databases">
        <title>Draft Whole-Genome Sequence of the Entomopathogenic Bacterium Xenorhabdus khoisanae.</title>
        <authorList>
            <person name="Naidoo S."/>
            <person name="Featherston J."/>
            <person name="Gray V.M."/>
        </authorList>
    </citation>
    <scope>NUCLEOTIDE SEQUENCE [LARGE SCALE GENOMIC DNA]</scope>
    <source>
        <strain evidence="3 4">MCB</strain>
    </source>
</reference>
<dbReference type="InterPro" id="IPR002500">
    <property type="entry name" value="PAPS_reduct_dom"/>
</dbReference>
<dbReference type="EMBL" id="LFCV01000019">
    <property type="protein sequence ID" value="KMJ46474.1"/>
    <property type="molecule type" value="Genomic_DNA"/>
</dbReference>
<comment type="caution">
    <text evidence="3">The sequence shown here is derived from an EMBL/GenBank/DDBJ whole genome shotgun (WGS) entry which is preliminary data.</text>
</comment>
<gene>
    <name evidence="3" type="ORF">AB204_03425</name>
</gene>
<feature type="coiled-coil region" evidence="1">
    <location>
        <begin position="505"/>
        <end position="532"/>
    </location>
</feature>
<sequence>MSKLIQAHDLGDYEDFINQEVFAGRPLAEYVSEIQRIYYNDKRPWVIGYSGGKDSSAVITLTYLALLGLPPEMRHKPVFVVSSDTLVETPVVVDLIQKTMLQIETGAKRDGLPITQHSVIPKTHETFWVNLLGKGYPAPTRSFRWCTERMKINPVSDFIRNKVSQFDEVIVVLGSRSSESASRAQVIAKHKIDGSRLARHTTLANAFIYTPIDTWDVEDVWKLLRGAYRYASDDIEEWESPWGGNNRPLWTLYMDSSNQGECPLVIDDSTPSCGNSRFGCWTCTVVTKDKAMESLVQNGEDWMLPLLKFRDLLALTTDPAQKDTYRNYKRRTGKVSYQYAKDGEDITAERKHVPGPYWLRYRQTWLKQLLEIERDLNQQGRKITLITEPELHAIRQEWLKDPNEPDWHDTLPDIYRSVYERDLNWITDDQSRFNSSDAELLAQITQGFDVEPEMVMKLIELEISMEGLSRRQGIFDKIGTILKQDWGSLEQIEQKQAALQKRNERDIHFEEVMKLEAEVQEIQRRIINAEEPSVFSSEVKENVN</sequence>
<dbReference type="InterPro" id="IPR014729">
    <property type="entry name" value="Rossmann-like_a/b/a_fold"/>
</dbReference>
<dbReference type="PATRIC" id="fig|880157.4.peg.711"/>
<dbReference type="OrthoDB" id="9774475at2"/>
<evidence type="ECO:0000259" key="2">
    <source>
        <dbReference type="Pfam" id="PF01507"/>
    </source>
</evidence>
<dbReference type="NCBIfam" id="TIGR03183">
    <property type="entry name" value="DNA_S_dndC"/>
    <property type="match status" value="1"/>
</dbReference>
<dbReference type="Gene3D" id="3.40.50.620">
    <property type="entry name" value="HUPs"/>
    <property type="match status" value="1"/>
</dbReference>
<dbReference type="PANTHER" id="PTHR43196:SF2">
    <property type="entry name" value="PHOSPHOADENOSINE PHOSPHOSULFATE REDUCTASE"/>
    <property type="match status" value="1"/>
</dbReference>
<keyword evidence="1" id="KW-0175">Coiled coil</keyword>
<evidence type="ECO:0000256" key="1">
    <source>
        <dbReference type="SAM" id="Coils"/>
    </source>
</evidence>
<dbReference type="SUPFAM" id="SSF52402">
    <property type="entry name" value="Adenine nucleotide alpha hydrolases-like"/>
    <property type="match status" value="1"/>
</dbReference>
<dbReference type="GO" id="GO:0003824">
    <property type="term" value="F:catalytic activity"/>
    <property type="evidence" value="ECO:0007669"/>
    <property type="project" value="InterPro"/>
</dbReference>
<dbReference type="Pfam" id="PF01507">
    <property type="entry name" value="PAPS_reduct"/>
    <property type="match status" value="1"/>
</dbReference>
<keyword evidence="4" id="KW-1185">Reference proteome</keyword>
<evidence type="ECO:0000313" key="3">
    <source>
        <dbReference type="EMBL" id="KMJ46474.1"/>
    </source>
</evidence>
<dbReference type="STRING" id="880157.AB204_03425"/>
<feature type="domain" description="Phosphoadenosine phosphosulphate reductase" evidence="2">
    <location>
        <begin position="46"/>
        <end position="225"/>
    </location>
</feature>
<evidence type="ECO:0000313" key="4">
    <source>
        <dbReference type="Proteomes" id="UP000036277"/>
    </source>
</evidence>
<accession>A0A0J5FWA3</accession>
<dbReference type="RefSeq" id="WP_047961981.1">
    <property type="nucleotide sequence ID" value="NZ_CAWMBG010000019.1"/>
</dbReference>
<dbReference type="Proteomes" id="UP000036277">
    <property type="component" value="Unassembled WGS sequence"/>
</dbReference>
<dbReference type="NCBIfam" id="NF005316">
    <property type="entry name" value="PRK06850.1"/>
    <property type="match status" value="1"/>
</dbReference>
<proteinExistence type="predicted"/>
<dbReference type="PANTHER" id="PTHR43196">
    <property type="entry name" value="SULFATE ADENYLYLTRANSFERASE SUBUNIT 2"/>
    <property type="match status" value="1"/>
</dbReference>
<dbReference type="InterPro" id="IPR050128">
    <property type="entry name" value="Sulfate_adenylyltrnsfr_sub2"/>
</dbReference>
<organism evidence="3 4">
    <name type="scientific">Xenorhabdus khoisanae</name>
    <dbReference type="NCBI Taxonomy" id="880157"/>
    <lineage>
        <taxon>Bacteria</taxon>
        <taxon>Pseudomonadati</taxon>
        <taxon>Pseudomonadota</taxon>
        <taxon>Gammaproteobacteria</taxon>
        <taxon>Enterobacterales</taxon>
        <taxon>Morganellaceae</taxon>
        <taxon>Xenorhabdus</taxon>
    </lineage>
</organism>
<name>A0A0J5FWA3_9GAMM</name>
<dbReference type="AlphaFoldDB" id="A0A0J5FWA3"/>
<dbReference type="InterPro" id="IPR017598">
    <property type="entry name" value="SulphurTrfase_DndC"/>
</dbReference>
<protein>
    <recommendedName>
        <fullName evidence="2">Phosphoadenosine phosphosulphate reductase domain-containing protein</fullName>
    </recommendedName>
</protein>